<dbReference type="AlphaFoldDB" id="A0A935PW27"/>
<accession>A0A935PW27</accession>
<dbReference type="InterPro" id="IPR031552">
    <property type="entry name" value="ParE-like_toxin"/>
</dbReference>
<dbReference type="Pfam" id="PF15781">
    <property type="entry name" value="ParE-like_toxin"/>
    <property type="match status" value="1"/>
</dbReference>
<gene>
    <name evidence="1" type="ORF">IPJ27_06400</name>
</gene>
<dbReference type="Proteomes" id="UP000697998">
    <property type="component" value="Unassembled WGS sequence"/>
</dbReference>
<evidence type="ECO:0000313" key="2">
    <source>
        <dbReference type="Proteomes" id="UP000697998"/>
    </source>
</evidence>
<comment type="caution">
    <text evidence="1">The sequence shown here is derived from an EMBL/GenBank/DDBJ whole genome shotgun (WGS) entry which is preliminary data.</text>
</comment>
<protein>
    <submittedName>
        <fullName evidence="1">Type II toxin-antitoxin system RelE/ParE family toxin</fullName>
    </submittedName>
</protein>
<name>A0A935PW27_9PROT</name>
<reference evidence="1 2" key="1">
    <citation type="submission" date="2020-10" db="EMBL/GenBank/DDBJ databases">
        <title>Connecting structure to function with the recovery of over 1000 high-quality activated sludge metagenome-assembled genomes encoding full-length rRNA genes using long-read sequencing.</title>
        <authorList>
            <person name="Singleton C.M."/>
            <person name="Petriglieri F."/>
            <person name="Kristensen J.M."/>
            <person name="Kirkegaard R.H."/>
            <person name="Michaelsen T.Y."/>
            <person name="Andersen M.H."/>
            <person name="Karst S.M."/>
            <person name="Dueholm M.S."/>
            <person name="Nielsen P.H."/>
            <person name="Albertsen M."/>
        </authorList>
    </citation>
    <scope>NUCLEOTIDE SEQUENCE [LARGE SCALE GENOMIC DNA]</scope>
    <source>
        <strain evidence="1">EsbW_18-Q3-R4-48_BATAC.285</strain>
    </source>
</reference>
<organism evidence="1 2">
    <name type="scientific">Candidatus Accumulibacter proximus</name>
    <dbReference type="NCBI Taxonomy" id="2954385"/>
    <lineage>
        <taxon>Bacteria</taxon>
        <taxon>Pseudomonadati</taxon>
        <taxon>Pseudomonadota</taxon>
        <taxon>Betaproteobacteria</taxon>
        <taxon>Candidatus Accumulibacter</taxon>
    </lineage>
</organism>
<evidence type="ECO:0000313" key="1">
    <source>
        <dbReference type="EMBL" id="MBK7674418.1"/>
    </source>
</evidence>
<sequence>MKTLFLLAYGYNPETLVLLLVGTHENFHQALKQ</sequence>
<proteinExistence type="predicted"/>
<dbReference type="EMBL" id="JADJMH010000004">
    <property type="protein sequence ID" value="MBK7674418.1"/>
    <property type="molecule type" value="Genomic_DNA"/>
</dbReference>